<keyword evidence="6" id="KW-1185">Reference proteome</keyword>
<reference evidence="5 6" key="1">
    <citation type="submission" date="2018-10" db="EMBL/GenBank/DDBJ databases">
        <authorList>
            <person name="Criscuolo A."/>
        </authorList>
    </citation>
    <scope>NUCLEOTIDE SEQUENCE [LARGE SCALE GENOMIC DNA]</scope>
    <source>
        <strain evidence="5">DnA1</strain>
    </source>
</reference>
<dbReference type="InterPro" id="IPR036663">
    <property type="entry name" value="Fumarylacetoacetase_C_sf"/>
</dbReference>
<dbReference type="Proteomes" id="UP000277294">
    <property type="component" value="Unassembled WGS sequence"/>
</dbReference>
<dbReference type="AlphaFoldDB" id="A0A3P4AZ24"/>
<dbReference type="Gene3D" id="3.90.850.10">
    <property type="entry name" value="Fumarylacetoacetase-like, C-terminal domain"/>
    <property type="match status" value="1"/>
</dbReference>
<evidence type="ECO:0000256" key="2">
    <source>
        <dbReference type="ARBA" id="ARBA00010211"/>
    </source>
</evidence>
<keyword evidence="3" id="KW-0479">Metal-binding</keyword>
<protein>
    <submittedName>
        <fullName evidence="5">Ureidoglycolate lyase</fullName>
        <ecNumber evidence="5">4.3.2.3</ecNumber>
    </submittedName>
</protein>
<proteinExistence type="inferred from homology"/>
<dbReference type="GO" id="GO:0050385">
    <property type="term" value="F:ureidoglycolate lyase activity"/>
    <property type="evidence" value="ECO:0007669"/>
    <property type="project" value="UniProtKB-EC"/>
</dbReference>
<evidence type="ECO:0000256" key="1">
    <source>
        <dbReference type="ARBA" id="ARBA00001946"/>
    </source>
</evidence>
<dbReference type="RefSeq" id="WP_124078066.1">
    <property type="nucleotide sequence ID" value="NZ_UWPJ01000008.1"/>
</dbReference>
<dbReference type="EC" id="4.3.2.3" evidence="5"/>
<comment type="similarity">
    <text evidence="2">Belongs to the FAH family.</text>
</comment>
<dbReference type="GO" id="GO:0044281">
    <property type="term" value="P:small molecule metabolic process"/>
    <property type="evidence" value="ECO:0007669"/>
    <property type="project" value="UniProtKB-ARBA"/>
</dbReference>
<dbReference type="InterPro" id="IPR051121">
    <property type="entry name" value="FAH"/>
</dbReference>
<dbReference type="OrthoDB" id="9805307at2"/>
<dbReference type="GO" id="GO:0046872">
    <property type="term" value="F:metal ion binding"/>
    <property type="evidence" value="ECO:0007669"/>
    <property type="project" value="UniProtKB-KW"/>
</dbReference>
<comment type="cofactor">
    <cofactor evidence="1">
        <name>Mg(2+)</name>
        <dbReference type="ChEBI" id="CHEBI:18420"/>
    </cofactor>
</comment>
<sequence>MSYRLLTYEIDGRPRAGLLTGDRIHDLAEATRRAEWSTVLGALQQWEQARHACREAAGRLAPTAGGLALDDAVLRAPILYPGTIYCAGANYTDHVAEMFAAQGLPMGPTMKELGDQPWHFIKTSRSAVVGPGAAVAIPNDTRWLDWEIELAAVIGQPAKNVSAAEALDHVAGFTIANDLSARDHMKRAAQDPMSPFYYDWIGQKCFDGACPIGPWIVPADDIGDPHELGMKLWVGDELMQDSNSNKLIFDIAEQIAALSARVTLQPGDLVLTGTPAGVGMGRKRFLQSGEQVRLWIEGIGELRHSIA</sequence>
<keyword evidence="5" id="KW-0456">Lyase</keyword>
<dbReference type="InterPro" id="IPR011234">
    <property type="entry name" value="Fumarylacetoacetase-like_C"/>
</dbReference>
<evidence type="ECO:0000259" key="4">
    <source>
        <dbReference type="Pfam" id="PF01557"/>
    </source>
</evidence>
<evidence type="ECO:0000256" key="3">
    <source>
        <dbReference type="ARBA" id="ARBA00022723"/>
    </source>
</evidence>
<evidence type="ECO:0000313" key="5">
    <source>
        <dbReference type="EMBL" id="VCU68831.1"/>
    </source>
</evidence>
<name>A0A3P4AZ24_9BURK</name>
<feature type="domain" description="Fumarylacetoacetase-like C-terminal" evidence="4">
    <location>
        <begin position="83"/>
        <end position="306"/>
    </location>
</feature>
<dbReference type="PANTHER" id="PTHR42796">
    <property type="entry name" value="FUMARYLACETOACETATE HYDROLASE DOMAIN-CONTAINING PROTEIN 2A-RELATED"/>
    <property type="match status" value="1"/>
</dbReference>
<evidence type="ECO:0000313" key="6">
    <source>
        <dbReference type="Proteomes" id="UP000277294"/>
    </source>
</evidence>
<gene>
    <name evidence="5" type="ORF">PIGHUM_00889</name>
</gene>
<dbReference type="Pfam" id="PF01557">
    <property type="entry name" value="FAA_hydrolase"/>
    <property type="match status" value="1"/>
</dbReference>
<accession>A0A3P4AZ24</accession>
<dbReference type="SUPFAM" id="SSF56529">
    <property type="entry name" value="FAH"/>
    <property type="match status" value="1"/>
</dbReference>
<dbReference type="PANTHER" id="PTHR42796:SF4">
    <property type="entry name" value="FUMARYLACETOACETATE HYDROLASE DOMAIN-CONTAINING PROTEIN 2A"/>
    <property type="match status" value="1"/>
</dbReference>
<dbReference type="EMBL" id="UWPJ01000008">
    <property type="protein sequence ID" value="VCU68831.1"/>
    <property type="molecule type" value="Genomic_DNA"/>
</dbReference>
<organism evidence="5 6">
    <name type="scientific">Pigmentiphaga humi</name>
    <dbReference type="NCBI Taxonomy" id="2478468"/>
    <lineage>
        <taxon>Bacteria</taxon>
        <taxon>Pseudomonadati</taxon>
        <taxon>Pseudomonadota</taxon>
        <taxon>Betaproteobacteria</taxon>
        <taxon>Burkholderiales</taxon>
        <taxon>Alcaligenaceae</taxon>
        <taxon>Pigmentiphaga</taxon>
    </lineage>
</organism>